<evidence type="ECO:0000256" key="1">
    <source>
        <dbReference type="SAM" id="MobiDB-lite"/>
    </source>
</evidence>
<evidence type="ECO:0000313" key="3">
    <source>
        <dbReference type="Proteomes" id="UP000092839"/>
    </source>
</evidence>
<protein>
    <submittedName>
        <fullName evidence="2">Uncharacterized protein</fullName>
    </submittedName>
</protein>
<proteinExistence type="predicted"/>
<feature type="region of interest" description="Disordered" evidence="1">
    <location>
        <begin position="1"/>
        <end position="23"/>
    </location>
</feature>
<dbReference type="AlphaFoldDB" id="A0A1B1UPI6"/>
<reference evidence="2 3" key="1">
    <citation type="submission" date="2016-07" db="EMBL/GenBank/DDBJ databases">
        <title>Complete genome sequence of Bradyrhizobium icense LMTR 13T, a potential inoculant strain isolated from lima bean (Phaseolus lunatus) in Peru.</title>
        <authorList>
            <person name="Ormeno-Orrillo E."/>
            <person name="Duran D."/>
            <person name="Rogel M.A."/>
            <person name="Rey L."/>
            <person name="Imperial J."/>
            <person name="Ruiz-Argueso T."/>
            <person name="Martinez-Romero E."/>
        </authorList>
    </citation>
    <scope>NUCLEOTIDE SEQUENCE [LARGE SCALE GENOMIC DNA]</scope>
    <source>
        <strain evidence="2 3">LMTR 13</strain>
    </source>
</reference>
<dbReference type="OrthoDB" id="9980883at2"/>
<dbReference type="KEGG" id="bic:LMTR13_35920"/>
<evidence type="ECO:0000313" key="2">
    <source>
        <dbReference type="EMBL" id="ANW04729.1"/>
    </source>
</evidence>
<gene>
    <name evidence="2" type="ORF">LMTR13_35920</name>
</gene>
<sequence>MEDHDEDGMPASEAKLGGAPLRESSAGAPLRLAIGADGRAISVGIAVALCGLARLRRGLRGTNLSLAGNQTTVAAQHPDCVAAPRAMKRFEDTRKEPGMLRSLRGLVFNGVSMHR</sequence>
<keyword evidence="3" id="KW-1185">Reference proteome</keyword>
<dbReference type="Proteomes" id="UP000092839">
    <property type="component" value="Chromosome"/>
</dbReference>
<organism evidence="2 3">
    <name type="scientific">Bradyrhizobium icense</name>
    <dbReference type="NCBI Taxonomy" id="1274631"/>
    <lineage>
        <taxon>Bacteria</taxon>
        <taxon>Pseudomonadati</taxon>
        <taxon>Pseudomonadota</taxon>
        <taxon>Alphaproteobacteria</taxon>
        <taxon>Hyphomicrobiales</taxon>
        <taxon>Nitrobacteraceae</taxon>
        <taxon>Bradyrhizobium</taxon>
    </lineage>
</organism>
<dbReference type="RefSeq" id="WP_065731869.1">
    <property type="nucleotide sequence ID" value="NZ_CP016428.1"/>
</dbReference>
<dbReference type="EMBL" id="CP016428">
    <property type="protein sequence ID" value="ANW04729.1"/>
    <property type="molecule type" value="Genomic_DNA"/>
</dbReference>
<name>A0A1B1UPI6_9BRAD</name>
<accession>A0A1B1UPI6</accession>